<dbReference type="Pfam" id="PF01555">
    <property type="entry name" value="N6_N4_Mtase"/>
    <property type="match status" value="1"/>
</dbReference>
<dbReference type="GO" id="GO:0008170">
    <property type="term" value="F:N-methyltransferase activity"/>
    <property type="evidence" value="ECO:0007669"/>
    <property type="project" value="InterPro"/>
</dbReference>
<evidence type="ECO:0000256" key="1">
    <source>
        <dbReference type="ARBA" id="ARBA00006594"/>
    </source>
</evidence>
<dbReference type="InterPro" id="IPR029063">
    <property type="entry name" value="SAM-dependent_MTases_sf"/>
</dbReference>
<dbReference type="GO" id="GO:0032259">
    <property type="term" value="P:methylation"/>
    <property type="evidence" value="ECO:0007669"/>
    <property type="project" value="UniProtKB-KW"/>
</dbReference>
<dbReference type="AlphaFoldDB" id="A0A109HMA9"/>
<dbReference type="InterPro" id="IPR002941">
    <property type="entry name" value="DNA_methylase_N4/N6"/>
</dbReference>
<protein>
    <recommendedName>
        <fullName evidence="4">DNA methylase N-4/N-6 domain-containing protein</fullName>
    </recommendedName>
</protein>
<evidence type="ECO:0000313" key="5">
    <source>
        <dbReference type="EMBL" id="KWV14806.1"/>
    </source>
</evidence>
<dbReference type="GO" id="GO:0003677">
    <property type="term" value="F:DNA binding"/>
    <property type="evidence" value="ECO:0007669"/>
    <property type="project" value="InterPro"/>
</dbReference>
<evidence type="ECO:0000313" key="6">
    <source>
        <dbReference type="Proteomes" id="UP000055854"/>
    </source>
</evidence>
<dbReference type="Gene3D" id="3.40.50.150">
    <property type="entry name" value="Vaccinia Virus protein VP39"/>
    <property type="match status" value="2"/>
</dbReference>
<evidence type="ECO:0000259" key="4">
    <source>
        <dbReference type="Pfam" id="PF01555"/>
    </source>
</evidence>
<dbReference type="OrthoDB" id="3197274at2"/>
<sequence>MSAVTDKVKSALPVAATALECDFPIVEISQIAEQESWRKEINRPIYHIHKWWATRLGSVFRGITLGALSPPGADTWAQFYETHDLVGKVVLDPFMGSGTTLGEAIKLGSKAIGCDINPVSTFLVRQAFTPVSESELRAAFERLERDVAPAIRRYYQTHDSQSGELIRVLYYFWVKTVVTPEGEVIPLLSRYVFSQDAYPKKKPRAQILCPSCWSVLEGRYDAIDICCKQCGHTFNPQAGPAAGQYVTDKNGQRYRIKELLPKDGAPPAHRMYAMMALRADGSKIYLPVRDADLALYNEAQERLETEVLPLPVTYVRPGHNTDQARGYNYTQWREFFNSRQLLCLGLLLREILTIDDLVIQEQMLCLFSSTLEFNNLFCSFKGEGTGAVRHMFSNHILKPERAPLENSVWGSSKSSGTFSTLFESRLLRAKRYLDEPFEIAFEYDQDGNRVGSRKTVASHPIRARRVENWQELAASDHGLMILNGDSSTLPIPAGSVDAVVTDPPYFDFVHYSELSDFFFAWLSPALRQRYPWMAREDSSDQGEVQHKDPRVFGRQLASVFTEACRVLKDDGVLAFSFHHSRAEGWAAIYEAINKAGLAVVAVHPVHAELRAASPKAAAKDPISLDAILVCRKRAFAVHQAGIPQDVRQVVDALATRLEDAGLRISVGDRFVIGAAQVLIARATDDLSFDEIKADLDLMRLAIAN</sequence>
<dbReference type="EMBL" id="LNTA01000081">
    <property type="protein sequence ID" value="KWV14806.1"/>
    <property type="molecule type" value="Genomic_DNA"/>
</dbReference>
<feature type="domain" description="DNA methylase N-4/N-6" evidence="4">
    <location>
        <begin position="87"/>
        <end position="118"/>
    </location>
</feature>
<dbReference type="RefSeq" id="WP_060748023.1">
    <property type="nucleotide sequence ID" value="NZ_LNTA01000081.1"/>
</dbReference>
<gene>
    <name evidence="5" type="ORF">ATB53_03400</name>
</gene>
<name>A0A109HMA9_XANCT</name>
<reference evidence="5 6" key="1">
    <citation type="submission" date="2015-11" db="EMBL/GenBank/DDBJ databases">
        <title>Long Read and Single Molecule DNA Sequencing Simplifies Genome Assembly and TAL Effector Gene Analysis of Xanthomonas translucens.</title>
        <authorList>
            <person name="Peng Z."/>
            <person name="Hu Y."/>
            <person name="Xie J."/>
            <person name="Potnis N."/>
            <person name="Akhunova A."/>
            <person name="Jones J."/>
            <person name="Liu Z."/>
            <person name="White F."/>
            <person name="Liu S."/>
        </authorList>
    </citation>
    <scope>NUCLEOTIDE SEQUENCE [LARGE SCALE GENOMIC DNA]</scope>
    <source>
        <strain evidence="5 6">B1</strain>
    </source>
</reference>
<accession>A0A109HMA9</accession>
<dbReference type="Proteomes" id="UP000055854">
    <property type="component" value="Unassembled WGS sequence"/>
</dbReference>
<evidence type="ECO:0000256" key="3">
    <source>
        <dbReference type="ARBA" id="ARBA00022679"/>
    </source>
</evidence>
<comment type="similarity">
    <text evidence="1">Belongs to the N(4)/N(6)-methyltransferase family.</text>
</comment>
<proteinExistence type="inferred from homology"/>
<keyword evidence="3" id="KW-0808">Transferase</keyword>
<comment type="caution">
    <text evidence="5">The sequence shown here is derived from an EMBL/GenBank/DDBJ whole genome shotgun (WGS) entry which is preliminary data.</text>
</comment>
<evidence type="ECO:0000256" key="2">
    <source>
        <dbReference type="ARBA" id="ARBA00022603"/>
    </source>
</evidence>
<dbReference type="SUPFAM" id="SSF53335">
    <property type="entry name" value="S-adenosyl-L-methionine-dependent methyltransferases"/>
    <property type="match status" value="1"/>
</dbReference>
<keyword evidence="2" id="KW-0489">Methyltransferase</keyword>
<organism evidence="5 6">
    <name type="scientific">Xanthomonas campestris pv. translucens</name>
    <dbReference type="NCBI Taxonomy" id="343"/>
    <lineage>
        <taxon>Bacteria</taxon>
        <taxon>Pseudomonadati</taxon>
        <taxon>Pseudomonadota</taxon>
        <taxon>Gammaproteobacteria</taxon>
        <taxon>Lysobacterales</taxon>
        <taxon>Lysobacteraceae</taxon>
        <taxon>Xanthomonas</taxon>
        <taxon>Xanthomonas translucens group</taxon>
    </lineage>
</organism>
<dbReference type="PROSITE" id="PS00092">
    <property type="entry name" value="N6_MTASE"/>
    <property type="match status" value="1"/>
</dbReference>
<dbReference type="InterPro" id="IPR002052">
    <property type="entry name" value="DNA_methylase_N6_adenine_CS"/>
</dbReference>